<dbReference type="EMBL" id="FMCX01000002">
    <property type="protein sequence ID" value="SCE93235.1"/>
    <property type="molecule type" value="Genomic_DNA"/>
</dbReference>
<evidence type="ECO:0000313" key="5">
    <source>
        <dbReference type="Proteomes" id="UP000199504"/>
    </source>
</evidence>
<keyword evidence="4" id="KW-0808">Transferase</keyword>
<dbReference type="AlphaFoldDB" id="A0A1C4WAJ4"/>
<evidence type="ECO:0000259" key="3">
    <source>
        <dbReference type="Pfam" id="PF13581"/>
    </source>
</evidence>
<keyword evidence="5" id="KW-1185">Reference proteome</keyword>
<accession>A0A1C4WAJ4</accession>
<reference evidence="5" key="1">
    <citation type="submission" date="2016-06" db="EMBL/GenBank/DDBJ databases">
        <authorList>
            <person name="Varghese N."/>
            <person name="Submissions Spin"/>
        </authorList>
    </citation>
    <scope>NUCLEOTIDE SEQUENCE [LARGE SCALE GENOMIC DNA]</scope>
    <source>
        <strain evidence="5">DSM 44830</strain>
    </source>
</reference>
<dbReference type="Proteomes" id="UP000199504">
    <property type="component" value="Unassembled WGS sequence"/>
</dbReference>
<dbReference type="InterPro" id="IPR050267">
    <property type="entry name" value="Anti-sigma-factor_SerPK"/>
</dbReference>
<dbReference type="CDD" id="cd16936">
    <property type="entry name" value="HATPase_RsbW-like"/>
    <property type="match status" value="1"/>
</dbReference>
<dbReference type="InterPro" id="IPR003594">
    <property type="entry name" value="HATPase_dom"/>
</dbReference>
<proteinExistence type="predicted"/>
<keyword evidence="4" id="KW-0418">Kinase</keyword>
<gene>
    <name evidence="4" type="ORF">GA0070564_102126</name>
</gene>
<dbReference type="InterPro" id="IPR036890">
    <property type="entry name" value="HATPase_C_sf"/>
</dbReference>
<dbReference type="RefSeq" id="WP_091605034.1">
    <property type="nucleotide sequence ID" value="NZ_FMCX01000002.1"/>
</dbReference>
<evidence type="ECO:0000313" key="4">
    <source>
        <dbReference type="EMBL" id="SCE93235.1"/>
    </source>
</evidence>
<name>A0A1C4WAJ4_9ACTN</name>
<dbReference type="STRING" id="262898.GA0070564_102126"/>
<feature type="region of interest" description="Disordered" evidence="2">
    <location>
        <begin position="141"/>
        <end position="164"/>
    </location>
</feature>
<dbReference type="SUPFAM" id="SSF55874">
    <property type="entry name" value="ATPase domain of HSP90 chaperone/DNA topoisomerase II/histidine kinase"/>
    <property type="match status" value="1"/>
</dbReference>
<feature type="domain" description="Histidine kinase/HSP90-like ATPase" evidence="3">
    <location>
        <begin position="24"/>
        <end position="130"/>
    </location>
</feature>
<evidence type="ECO:0000256" key="2">
    <source>
        <dbReference type="SAM" id="MobiDB-lite"/>
    </source>
</evidence>
<dbReference type="PANTHER" id="PTHR35526:SF3">
    <property type="entry name" value="ANTI-SIGMA-F FACTOR RSBW"/>
    <property type="match status" value="1"/>
</dbReference>
<organism evidence="4 5">
    <name type="scientific">Micromonospora mirobrigensis</name>
    <dbReference type="NCBI Taxonomy" id="262898"/>
    <lineage>
        <taxon>Bacteria</taxon>
        <taxon>Bacillati</taxon>
        <taxon>Actinomycetota</taxon>
        <taxon>Actinomycetes</taxon>
        <taxon>Micromonosporales</taxon>
        <taxon>Micromonosporaceae</taxon>
        <taxon>Micromonospora</taxon>
    </lineage>
</organism>
<keyword evidence="1" id="KW-0723">Serine/threonine-protein kinase</keyword>
<sequence length="164" mass="17083">MGASRSGRTRRPAATATILAADFTAATVTALRHRLKASVTTAGLTGDSGDDFVLAVHELVTNAVRHGGGRGRLTLYRTDDVLVCEVSDDGDSAAELPVQLPATDIPGGRGLWLAHRFTEGLILTRGVSGVTATVTACLTPAEHPRLPGDEAADPVPSTQEDERC</sequence>
<evidence type="ECO:0000256" key="1">
    <source>
        <dbReference type="ARBA" id="ARBA00022527"/>
    </source>
</evidence>
<dbReference type="PANTHER" id="PTHR35526">
    <property type="entry name" value="ANTI-SIGMA-F FACTOR RSBW-RELATED"/>
    <property type="match status" value="1"/>
</dbReference>
<protein>
    <submittedName>
        <fullName evidence="4">Histidine kinase-like ATPase domain-containing protein</fullName>
    </submittedName>
</protein>
<dbReference type="OrthoDB" id="4350801at2"/>
<dbReference type="Pfam" id="PF13581">
    <property type="entry name" value="HATPase_c_2"/>
    <property type="match status" value="1"/>
</dbReference>
<dbReference type="Gene3D" id="3.30.565.10">
    <property type="entry name" value="Histidine kinase-like ATPase, C-terminal domain"/>
    <property type="match status" value="1"/>
</dbReference>
<dbReference type="GO" id="GO:0004674">
    <property type="term" value="F:protein serine/threonine kinase activity"/>
    <property type="evidence" value="ECO:0007669"/>
    <property type="project" value="UniProtKB-KW"/>
</dbReference>